<keyword evidence="3" id="KW-1185">Reference proteome</keyword>
<organism evidence="2 3">
    <name type="scientific">Acidianus infernus</name>
    <dbReference type="NCBI Taxonomy" id="12915"/>
    <lineage>
        <taxon>Archaea</taxon>
        <taxon>Thermoproteota</taxon>
        <taxon>Thermoprotei</taxon>
        <taxon>Sulfolobales</taxon>
        <taxon>Sulfolobaceae</taxon>
        <taxon>Acidianus</taxon>
    </lineage>
</organism>
<proteinExistence type="predicted"/>
<name>A0A6A9QKR5_ACIIN</name>
<keyword evidence="1" id="KW-0472">Membrane</keyword>
<reference evidence="2 3" key="1">
    <citation type="submission" date="2019-10" db="EMBL/GenBank/DDBJ databases">
        <title>Genome Sequences from Six Type Strain Members of the Archaeal Family Sulfolobaceae: Acidianus ambivalens, Acidianus infernus, Metallosphaera prunae, Stygiolobus azoricus, Sulfolobus metallicus, and Sulfurisphaera ohwakuensis.</title>
        <authorList>
            <person name="Counts J.A."/>
            <person name="Kelly R.M."/>
        </authorList>
    </citation>
    <scope>NUCLEOTIDE SEQUENCE [LARGE SCALE GENOMIC DNA]</scope>
    <source>
        <strain evidence="2 3">DSM 3191</strain>
    </source>
</reference>
<dbReference type="EMBL" id="WFIY01000004">
    <property type="protein sequence ID" value="MUM65826.1"/>
    <property type="molecule type" value="Genomic_DNA"/>
</dbReference>
<dbReference type="Proteomes" id="UP000440125">
    <property type="component" value="Unassembled WGS sequence"/>
</dbReference>
<gene>
    <name evidence="2" type="ORF">D1867_11390</name>
</gene>
<feature type="transmembrane region" description="Helical" evidence="1">
    <location>
        <begin position="37"/>
        <end position="57"/>
    </location>
</feature>
<evidence type="ECO:0000313" key="2">
    <source>
        <dbReference type="EMBL" id="MUM65826.1"/>
    </source>
</evidence>
<keyword evidence="1" id="KW-0812">Transmembrane</keyword>
<sequence length="61" mass="6579">MKKLTCACGGLLALAVYLVVSDFSLPIPYFKYSPDVPIYLGILLGIISMLLLASSNAEEEI</sequence>
<protein>
    <submittedName>
        <fullName evidence="2">Uncharacterized protein</fullName>
    </submittedName>
</protein>
<evidence type="ECO:0000256" key="1">
    <source>
        <dbReference type="SAM" id="Phobius"/>
    </source>
</evidence>
<dbReference type="AlphaFoldDB" id="A0A6A9QKR5"/>
<evidence type="ECO:0000313" key="3">
    <source>
        <dbReference type="Proteomes" id="UP000440125"/>
    </source>
</evidence>
<keyword evidence="1" id="KW-1133">Transmembrane helix</keyword>
<accession>A0A6A9QKR5</accession>
<dbReference type="RefSeq" id="WP_155864235.1">
    <property type="nucleotide sequence ID" value="NZ_WFIY01000004.1"/>
</dbReference>
<comment type="caution">
    <text evidence="2">The sequence shown here is derived from an EMBL/GenBank/DDBJ whole genome shotgun (WGS) entry which is preliminary data.</text>
</comment>